<dbReference type="Proteomes" id="UP001501490">
    <property type="component" value="Unassembled WGS sequence"/>
</dbReference>
<name>A0ABP6ZMZ1_9ACTN</name>
<gene>
    <name evidence="4" type="ORF">GCM10022236_13020</name>
</gene>
<evidence type="ECO:0000259" key="3">
    <source>
        <dbReference type="Pfam" id="PF26526"/>
    </source>
</evidence>
<feature type="region of interest" description="Disordered" evidence="1">
    <location>
        <begin position="224"/>
        <end position="258"/>
    </location>
</feature>
<feature type="compositionally biased region" description="Polar residues" evidence="1">
    <location>
        <begin position="233"/>
        <end position="245"/>
    </location>
</feature>
<feature type="region of interest" description="Disordered" evidence="1">
    <location>
        <begin position="34"/>
        <end position="95"/>
    </location>
</feature>
<comment type="caution">
    <text evidence="4">The sequence shown here is derived from an EMBL/GenBank/DDBJ whole genome shotgun (WGS) entry which is preliminary data.</text>
</comment>
<reference evidence="5" key="1">
    <citation type="journal article" date="2019" name="Int. J. Syst. Evol. Microbiol.">
        <title>The Global Catalogue of Microorganisms (GCM) 10K type strain sequencing project: providing services to taxonomists for standard genome sequencing and annotation.</title>
        <authorList>
            <consortium name="The Broad Institute Genomics Platform"/>
            <consortium name="The Broad Institute Genome Sequencing Center for Infectious Disease"/>
            <person name="Wu L."/>
            <person name="Ma J."/>
        </authorList>
    </citation>
    <scope>NUCLEOTIDE SEQUENCE [LARGE SCALE GENOMIC DNA]</scope>
    <source>
        <strain evidence="5">JCM 16929</strain>
    </source>
</reference>
<dbReference type="EMBL" id="BAABAB010000009">
    <property type="protein sequence ID" value="GAA3612660.1"/>
    <property type="molecule type" value="Genomic_DNA"/>
</dbReference>
<dbReference type="InterPro" id="IPR058488">
    <property type="entry name" value="DUF8175"/>
</dbReference>
<feature type="signal peptide" evidence="2">
    <location>
        <begin position="1"/>
        <end position="27"/>
    </location>
</feature>
<organism evidence="4 5">
    <name type="scientific">Microlunatus ginsengisoli</name>
    <dbReference type="NCBI Taxonomy" id="363863"/>
    <lineage>
        <taxon>Bacteria</taxon>
        <taxon>Bacillati</taxon>
        <taxon>Actinomycetota</taxon>
        <taxon>Actinomycetes</taxon>
        <taxon>Propionibacteriales</taxon>
        <taxon>Propionibacteriaceae</taxon>
        <taxon>Microlunatus</taxon>
    </lineage>
</organism>
<keyword evidence="2" id="KW-0732">Signal</keyword>
<feature type="chain" id="PRO_5045156477" description="DUF8175 domain-containing protein" evidence="2">
    <location>
        <begin position="28"/>
        <end position="270"/>
    </location>
</feature>
<evidence type="ECO:0000256" key="2">
    <source>
        <dbReference type="SAM" id="SignalP"/>
    </source>
</evidence>
<feature type="compositionally biased region" description="Low complexity" evidence="1">
    <location>
        <begin position="38"/>
        <end position="77"/>
    </location>
</feature>
<sequence>MTARPNRKIVALAALAALVVVAVIAVAAYRLGQDTTNAPAPFGTPTPSTTASGSSPSPAPGSPSTGSSQPGLPQGPARAGEGGRMTGPAGLPLGYDHTQTGAVQAATNYLTWMNSIRIKDKNTADAMATATAADHKTRAAMIESFDLLRTGLDNVSDAQTEPTRGAYAVQHYDGASASIYVWAPYVFTQSGHASQLWSIFEIRLDWVDGDWKLTKALVSRIGGTAVDPADPTGNPSSAEKQSILSRTPADPGEITDSAEQEWLEYANAAR</sequence>
<feature type="domain" description="DUF8175" evidence="3">
    <location>
        <begin position="64"/>
        <end position="214"/>
    </location>
</feature>
<proteinExistence type="predicted"/>
<protein>
    <recommendedName>
        <fullName evidence="3">DUF8175 domain-containing protein</fullName>
    </recommendedName>
</protein>
<evidence type="ECO:0000313" key="5">
    <source>
        <dbReference type="Proteomes" id="UP001501490"/>
    </source>
</evidence>
<evidence type="ECO:0000256" key="1">
    <source>
        <dbReference type="SAM" id="MobiDB-lite"/>
    </source>
</evidence>
<evidence type="ECO:0000313" key="4">
    <source>
        <dbReference type="EMBL" id="GAA3612660.1"/>
    </source>
</evidence>
<accession>A0ABP6ZMZ1</accession>
<dbReference type="Pfam" id="PF26526">
    <property type="entry name" value="DUF8175"/>
    <property type="match status" value="1"/>
</dbReference>
<keyword evidence="5" id="KW-1185">Reference proteome</keyword>